<evidence type="ECO:0000256" key="2">
    <source>
        <dbReference type="SAM" id="SignalP"/>
    </source>
</evidence>
<feature type="transmembrane region" description="Helical" evidence="1">
    <location>
        <begin position="53"/>
        <end position="76"/>
    </location>
</feature>
<gene>
    <name evidence="3" type="ORF">KC01_LOCUS5987</name>
</gene>
<dbReference type="AlphaFoldDB" id="A0AAV2J9J0"/>
<keyword evidence="1" id="KW-0812">Transmembrane</keyword>
<evidence type="ECO:0000313" key="4">
    <source>
        <dbReference type="Proteomes" id="UP001497482"/>
    </source>
</evidence>
<dbReference type="Proteomes" id="UP001497482">
    <property type="component" value="Chromosome 11"/>
</dbReference>
<feature type="signal peptide" evidence="2">
    <location>
        <begin position="1"/>
        <end position="18"/>
    </location>
</feature>
<keyword evidence="2" id="KW-0732">Signal</keyword>
<feature type="chain" id="PRO_5043427317" evidence="2">
    <location>
        <begin position="19"/>
        <end position="139"/>
    </location>
</feature>
<evidence type="ECO:0000313" key="3">
    <source>
        <dbReference type="EMBL" id="CAL1574243.1"/>
    </source>
</evidence>
<keyword evidence="4" id="KW-1185">Reference proteome</keyword>
<sequence>MKVLLSLSVLLWSQYVKSREEGTYLCVVSACGHTLTGTRIHVNGEELLGLSPAVIVLTVLNIVLCSAVVVLVRMVCSLRKNQLKEVDSGLGPTHREQAEDEVTYAGVKVVPRSASVSQRLDPVVYSEVKKRQDRPPRCY</sequence>
<reference evidence="3 4" key="1">
    <citation type="submission" date="2024-04" db="EMBL/GenBank/DDBJ databases">
        <authorList>
            <person name="Waldvogel A.-M."/>
            <person name="Schoenle A."/>
        </authorList>
    </citation>
    <scope>NUCLEOTIDE SEQUENCE [LARGE SCALE GENOMIC DNA]</scope>
</reference>
<proteinExistence type="predicted"/>
<keyword evidence="1" id="KW-0472">Membrane</keyword>
<dbReference type="EMBL" id="OZ035833">
    <property type="protein sequence ID" value="CAL1574243.1"/>
    <property type="molecule type" value="Genomic_DNA"/>
</dbReference>
<keyword evidence="1" id="KW-1133">Transmembrane helix</keyword>
<protein>
    <submittedName>
        <fullName evidence="3">Uncharacterized protein</fullName>
    </submittedName>
</protein>
<evidence type="ECO:0000256" key="1">
    <source>
        <dbReference type="SAM" id="Phobius"/>
    </source>
</evidence>
<organism evidence="3 4">
    <name type="scientific">Knipowitschia caucasica</name>
    <name type="common">Caucasian dwarf goby</name>
    <name type="synonym">Pomatoschistus caucasicus</name>
    <dbReference type="NCBI Taxonomy" id="637954"/>
    <lineage>
        <taxon>Eukaryota</taxon>
        <taxon>Metazoa</taxon>
        <taxon>Chordata</taxon>
        <taxon>Craniata</taxon>
        <taxon>Vertebrata</taxon>
        <taxon>Euteleostomi</taxon>
        <taxon>Actinopterygii</taxon>
        <taxon>Neopterygii</taxon>
        <taxon>Teleostei</taxon>
        <taxon>Neoteleostei</taxon>
        <taxon>Acanthomorphata</taxon>
        <taxon>Gobiaria</taxon>
        <taxon>Gobiiformes</taxon>
        <taxon>Gobioidei</taxon>
        <taxon>Gobiidae</taxon>
        <taxon>Gobiinae</taxon>
        <taxon>Knipowitschia</taxon>
    </lineage>
</organism>
<accession>A0AAV2J9J0</accession>
<name>A0AAV2J9J0_KNICA</name>